<protein>
    <recommendedName>
        <fullName evidence="5">TOG domain-containing protein</fullName>
    </recommendedName>
</protein>
<evidence type="ECO:0000256" key="1">
    <source>
        <dbReference type="SAM" id="MobiDB-lite"/>
    </source>
</evidence>
<reference evidence="4" key="1">
    <citation type="submission" date="2021-01" db="EMBL/GenBank/DDBJ databases">
        <authorList>
            <person name="Corre E."/>
            <person name="Pelletier E."/>
            <person name="Niang G."/>
            <person name="Scheremetjew M."/>
            <person name="Finn R."/>
            <person name="Kale V."/>
            <person name="Holt S."/>
            <person name="Cochrane G."/>
            <person name="Meng A."/>
            <person name="Brown T."/>
            <person name="Cohen L."/>
        </authorList>
    </citation>
    <scope>NUCLEOTIDE SEQUENCE</scope>
    <source>
        <strain evidence="4">CCMP2058</strain>
    </source>
</reference>
<evidence type="ECO:0008006" key="5">
    <source>
        <dbReference type="Google" id="ProtNLM"/>
    </source>
</evidence>
<evidence type="ECO:0000259" key="3">
    <source>
        <dbReference type="Pfam" id="PF25757"/>
    </source>
</evidence>
<dbReference type="InterPro" id="IPR011989">
    <property type="entry name" value="ARM-like"/>
</dbReference>
<dbReference type="Pfam" id="PF24573">
    <property type="entry name" value="HEAT_DAAF5"/>
    <property type="match status" value="1"/>
</dbReference>
<dbReference type="InterPro" id="IPR057978">
    <property type="entry name" value="TPR_DAAF5"/>
</dbReference>
<dbReference type="InterPro" id="IPR056497">
    <property type="entry name" value="HEAT_DAAF5"/>
</dbReference>
<dbReference type="InterPro" id="IPR052623">
    <property type="entry name" value="DAAF5"/>
</dbReference>
<organism evidence="4">
    <name type="scientific">Amorphochlora amoebiformis</name>
    <dbReference type="NCBI Taxonomy" id="1561963"/>
    <lineage>
        <taxon>Eukaryota</taxon>
        <taxon>Sar</taxon>
        <taxon>Rhizaria</taxon>
        <taxon>Cercozoa</taxon>
        <taxon>Chlorarachniophyceae</taxon>
        <taxon>Amorphochlora</taxon>
    </lineage>
</organism>
<accession>A0A7S0H266</accession>
<evidence type="ECO:0000313" key="4">
    <source>
        <dbReference type="EMBL" id="CAD8450929.1"/>
    </source>
</evidence>
<dbReference type="Pfam" id="PF25757">
    <property type="entry name" value="TPR_DNAAF5"/>
    <property type="match status" value="1"/>
</dbReference>
<dbReference type="Gene3D" id="1.25.10.10">
    <property type="entry name" value="Leucine-rich Repeat Variant"/>
    <property type="match status" value="3"/>
</dbReference>
<dbReference type="PANTHER" id="PTHR16216:SF2">
    <property type="entry name" value="DYNEIN AXONEMAL ASSEMBLY FACTOR 5"/>
    <property type="match status" value="1"/>
</dbReference>
<dbReference type="AlphaFoldDB" id="A0A7S0H266"/>
<gene>
    <name evidence="4" type="ORF">LAMO00422_LOCUS10718</name>
</gene>
<dbReference type="PANTHER" id="PTHR16216">
    <property type="entry name" value="DYNEIN ASSEMBLY FACTOR 5, AXONEMAL"/>
    <property type="match status" value="1"/>
</dbReference>
<feature type="domain" description="Dynein axonemal assembly factor 5 TPR repeats" evidence="3">
    <location>
        <begin position="22"/>
        <end position="317"/>
    </location>
</feature>
<dbReference type="EMBL" id="HBEM01015545">
    <property type="protein sequence ID" value="CAD8450929.1"/>
    <property type="molecule type" value="Transcribed_RNA"/>
</dbReference>
<name>A0A7S0H266_9EUKA</name>
<feature type="region of interest" description="Disordered" evidence="1">
    <location>
        <begin position="314"/>
        <end position="342"/>
    </location>
</feature>
<feature type="domain" description="Dynein axonemal assembly factor 5 HEAT-repeat" evidence="2">
    <location>
        <begin position="382"/>
        <end position="521"/>
    </location>
</feature>
<evidence type="ECO:0000259" key="2">
    <source>
        <dbReference type="Pfam" id="PF24573"/>
    </source>
</evidence>
<sequence>MAAVAAQAEEVKMGLQRHINLLRDPNKVKRRRAIQHIANAMEEVVSNISEDQKLWVGVLKDIFYEKLAPSLVAALQDASERPREISVSVLQDILPHLDIQDSKSGLEICNSIVHSIHNQIGIHPIKETSEEVRLLQVGLLKQICEAAPQVIQDCLGDLVDIATVSAGDTFPKVKIEVGSFVDILSKNALSKKHSLPSKNAEKIAERLAKSLIKNLKHQRFRVRLATLNALSSIVTSRGKVEQWLKEALPQIAKLTADRTPSVRIQTSKVIGSWLSTLSPLQTHERVKLLLILLSTIADPDPNCKASGIAELSKLGKKSEDTPQTPVSGLKDSKSEPKPGLAKGELEAKEIPLNIRQWWKSRKIGGQLYPELPGKEERSVALKYCKALCRPLLTQLKAWTDQDRVRGAGSLCGLIILAHEGLVELSCSILSAIECNLEDLEDPATQMLRQAASAIGCLMPVEAWLETVMKALTATGEGGHSSWLIILQNCLTACPPEKLKTFRPKIAQIIRHERLCRSDDRPTRFFTRDAMRGLIESFEGVSGVCEEKGENSCKIPEEVTANLFWGLIQLHYKSPTEIEFQKTEAVITSLALAHLGPPKESKNQVKGDVSTTMQVAMELYDKLFSQTLTRILGPNPQPKKVVWSEESDTSGLLVTLLQRSAPIIHNHLEVVVPFIVEACKTQDNSPTVRIHMLSLLVKLVGSSQTSDWKKYSVTIVEDIILPNMVWRNGSTAQTIRFTALKVLVTILQRTKDCYPVCVPLSKHLETLETCLDDDDNRIRLGMCSVFLSVFECGESKGVTSRPKLLHELQLTKLYPKLVDRLDDSDDEVRCCIGPALASLVCNCFPPKEAFDRSGHAYTYIVKHCLIHLDDKNQHVKRSMLILLKRISHYNTQIFVELVRSARTRHKTPDACDLLLKQVEG</sequence>
<proteinExistence type="predicted"/>
<dbReference type="SUPFAM" id="SSF48371">
    <property type="entry name" value="ARM repeat"/>
    <property type="match status" value="1"/>
</dbReference>
<dbReference type="InterPro" id="IPR016024">
    <property type="entry name" value="ARM-type_fold"/>
</dbReference>